<keyword evidence="5 11" id="KW-0812">Transmembrane</keyword>
<keyword evidence="7 11" id="KW-1133">Transmembrane helix</keyword>
<evidence type="ECO:0000256" key="8">
    <source>
        <dbReference type="ARBA" id="ARBA00023098"/>
    </source>
</evidence>
<dbReference type="PANTHER" id="PTHR12317">
    <property type="entry name" value="DIACYLGLYCEROL O-ACYLTRANSFERASE"/>
    <property type="match status" value="1"/>
</dbReference>
<dbReference type="EMBL" id="GCKF01047055">
    <property type="protein sequence ID" value="JAG93366.1"/>
    <property type="molecule type" value="Transcribed_RNA"/>
</dbReference>
<comment type="subcellular location">
    <subcellularLocation>
        <location evidence="1 11">Endoplasmic reticulum membrane</location>
        <topology evidence="1 11">Multi-pass membrane protein</topology>
    </subcellularLocation>
</comment>
<evidence type="ECO:0000256" key="5">
    <source>
        <dbReference type="ARBA" id="ARBA00022692"/>
    </source>
</evidence>
<feature type="transmembrane region" description="Helical" evidence="11">
    <location>
        <begin position="56"/>
        <end position="72"/>
    </location>
</feature>
<dbReference type="EC" id="2.3.1.-" evidence="11"/>
<dbReference type="GO" id="GO:0005789">
    <property type="term" value="C:endoplasmic reticulum membrane"/>
    <property type="evidence" value="ECO:0007669"/>
    <property type="project" value="UniProtKB-SubCell"/>
</dbReference>
<dbReference type="CDD" id="cd07987">
    <property type="entry name" value="LPLAT_MGAT-like"/>
    <property type="match status" value="1"/>
</dbReference>
<evidence type="ECO:0000256" key="9">
    <source>
        <dbReference type="ARBA" id="ARBA00023136"/>
    </source>
</evidence>
<keyword evidence="4 11" id="KW-0808">Transferase</keyword>
<keyword evidence="3" id="KW-0444">Lipid biosynthesis</keyword>
<reference evidence="12" key="1">
    <citation type="submission" date="2015-03" db="EMBL/GenBank/DDBJ databases">
        <title>A transcriptome of Araucaria cunninghamii, an australian fine timber species.</title>
        <authorList>
            <person name="Jing Yi C.J.Y."/>
            <person name="Yin San L.Y.S."/>
            <person name="Abdul Karim S.S."/>
            <person name="Wan Azmi N.N."/>
            <person name="Hercus R.R."/>
            <person name="Croft L.L."/>
        </authorList>
    </citation>
    <scope>NUCLEOTIDE SEQUENCE</scope>
    <source>
        <strain evidence="12">MI0301</strain>
        <tissue evidence="12">Leaf</tissue>
    </source>
</reference>
<evidence type="ECO:0000256" key="1">
    <source>
        <dbReference type="ARBA" id="ARBA00004477"/>
    </source>
</evidence>
<organism evidence="12">
    <name type="scientific">Araucaria cunninghamii</name>
    <name type="common">Hoop pine</name>
    <name type="synonym">Moreton Bay pine</name>
    <dbReference type="NCBI Taxonomy" id="56994"/>
    <lineage>
        <taxon>Eukaryota</taxon>
        <taxon>Viridiplantae</taxon>
        <taxon>Streptophyta</taxon>
        <taxon>Embryophyta</taxon>
        <taxon>Tracheophyta</taxon>
        <taxon>Spermatophyta</taxon>
        <taxon>Pinopsida</taxon>
        <taxon>Pinidae</taxon>
        <taxon>Conifers II</taxon>
        <taxon>Araucariales</taxon>
        <taxon>Araucariaceae</taxon>
        <taxon>Araucaria</taxon>
    </lineage>
</organism>
<evidence type="ECO:0000256" key="11">
    <source>
        <dbReference type="RuleBase" id="RU367023"/>
    </source>
</evidence>
<evidence type="ECO:0000256" key="4">
    <source>
        <dbReference type="ARBA" id="ARBA00022679"/>
    </source>
</evidence>
<accession>A0A0D6QSH0</accession>
<dbReference type="GO" id="GO:0004144">
    <property type="term" value="F:diacylglycerol O-acyltransferase activity"/>
    <property type="evidence" value="ECO:0007669"/>
    <property type="project" value="UniProtKB-ARBA"/>
</dbReference>
<comment type="similarity">
    <text evidence="2 11">Belongs to the diacylglycerol acyltransferase family.</text>
</comment>
<keyword evidence="9 11" id="KW-0472">Membrane</keyword>
<evidence type="ECO:0000256" key="7">
    <source>
        <dbReference type="ARBA" id="ARBA00022989"/>
    </source>
</evidence>
<dbReference type="AlphaFoldDB" id="A0A0D6QSH0"/>
<dbReference type="Pfam" id="PF03982">
    <property type="entry name" value="DAGAT"/>
    <property type="match status" value="1"/>
</dbReference>
<sequence length="324" mass="36536">MADERKTEGPEPTVIVSSDESKSGFQSALAMVIWLGAIHFNVIIVLFALLFLPSTWNFLVLGTLVILMLVPVNENSKWGHRLARFVCYHGAGYFPVTLIVEDMKVFDPNRAYVLAVEPHSVLPIGIVALCNHTGYMPLPRIKALASSAVFYTPLLRHIWSWMGLVPALRKTFVRYLNAGYSCIVIPGGVQEIIYMEKGTEVAFLKKRHGFVRVAIETGCPLVPVFCFGQTEAYRWWKPRGTLYTKLARAIRFTPLVFWGIFGTPIPYRHPMQIVVGKPIEVEKNPQPSKEQVAEIHSKFVSALQDLFEKHKVAAGYKDTHLRVL</sequence>
<feature type="transmembrane region" description="Helical" evidence="11">
    <location>
        <begin position="28"/>
        <end position="50"/>
    </location>
</feature>
<evidence type="ECO:0000256" key="2">
    <source>
        <dbReference type="ARBA" id="ARBA00005420"/>
    </source>
</evidence>
<keyword evidence="10" id="KW-0012">Acyltransferase</keyword>
<dbReference type="PANTHER" id="PTHR12317:SF63">
    <property type="entry name" value="DIACYLGLYCEROL O-ACYLTRANSFERASE 2"/>
    <property type="match status" value="1"/>
</dbReference>
<keyword evidence="6 11" id="KW-0256">Endoplasmic reticulum</keyword>
<dbReference type="SUPFAM" id="SSF69593">
    <property type="entry name" value="Glycerol-3-phosphate (1)-acyltransferase"/>
    <property type="match status" value="1"/>
</dbReference>
<evidence type="ECO:0000256" key="10">
    <source>
        <dbReference type="ARBA" id="ARBA00023315"/>
    </source>
</evidence>
<proteinExistence type="inferred from homology"/>
<evidence type="ECO:0000256" key="6">
    <source>
        <dbReference type="ARBA" id="ARBA00022824"/>
    </source>
</evidence>
<dbReference type="GO" id="GO:0019432">
    <property type="term" value="P:triglyceride biosynthetic process"/>
    <property type="evidence" value="ECO:0007669"/>
    <property type="project" value="UniProtKB-ARBA"/>
</dbReference>
<name>A0A0D6QSH0_ARACU</name>
<evidence type="ECO:0000313" key="12">
    <source>
        <dbReference type="EMBL" id="JAG93366.1"/>
    </source>
</evidence>
<protein>
    <recommendedName>
        <fullName evidence="11">Acyltransferase</fullName>
        <ecNumber evidence="11">2.3.1.-</ecNumber>
    </recommendedName>
</protein>
<keyword evidence="8" id="KW-0443">Lipid metabolism</keyword>
<dbReference type="InterPro" id="IPR007130">
    <property type="entry name" value="DAGAT"/>
</dbReference>
<evidence type="ECO:0000256" key="3">
    <source>
        <dbReference type="ARBA" id="ARBA00022516"/>
    </source>
</evidence>